<organism evidence="3 4">
    <name type="scientific">Plasmodiophora brassicae</name>
    <name type="common">Clubroot disease agent</name>
    <dbReference type="NCBI Taxonomy" id="37360"/>
    <lineage>
        <taxon>Eukaryota</taxon>
        <taxon>Sar</taxon>
        <taxon>Rhizaria</taxon>
        <taxon>Endomyxa</taxon>
        <taxon>Phytomyxea</taxon>
        <taxon>Plasmodiophorida</taxon>
        <taxon>Plasmodiophoridae</taxon>
        <taxon>Plasmodiophora</taxon>
    </lineage>
</organism>
<feature type="domain" description="BSD" evidence="2">
    <location>
        <begin position="127"/>
        <end position="162"/>
    </location>
</feature>
<dbReference type="InterPro" id="IPR051494">
    <property type="entry name" value="BSD_domain-containing"/>
</dbReference>
<dbReference type="PANTHER" id="PTHR16019">
    <property type="entry name" value="SYNAPSE-ASSOCIATED PROTEIN"/>
    <property type="match status" value="1"/>
</dbReference>
<dbReference type="InterPro" id="IPR005607">
    <property type="entry name" value="BSD_dom"/>
</dbReference>
<name>A0A3P3Y173_PLABS</name>
<dbReference type="Pfam" id="PF03909">
    <property type="entry name" value="BSD"/>
    <property type="match status" value="1"/>
</dbReference>
<sequence>MLSRWVGTLQDSGRKLQGQLAESGQRLQTTLRESGREIQTKIEEAREQFQVEERARAARVHRAQRLQQMKQNAIVPPWHCEEDGERRGELKRQIFALSADEGLFLKEPSTAIPFDIGVASMFAEVPLAEDRNLSQLRFRLVPRRISDETFFRNYFAAVNRIRQSLGVPPLILDFVVDAGGVPMVERTLTEPPGVDGSPGQEVRGAGPDDEGIMDEIDSLLKELDLADNTSVGE</sequence>
<protein>
    <recommendedName>
        <fullName evidence="2">BSD domain-containing protein</fullName>
    </recommendedName>
</protein>
<evidence type="ECO:0000259" key="2">
    <source>
        <dbReference type="PROSITE" id="PS50858"/>
    </source>
</evidence>
<gene>
    <name evidence="3" type="ORF">PLBR_LOCUS1151</name>
</gene>
<dbReference type="PANTHER" id="PTHR16019:SF6">
    <property type="entry name" value="SYNAPSE-ASSOCIATED PROTEIN 1"/>
    <property type="match status" value="1"/>
</dbReference>
<dbReference type="EMBL" id="OVEO01000002">
    <property type="protein sequence ID" value="SPQ93936.1"/>
    <property type="molecule type" value="Genomic_DNA"/>
</dbReference>
<dbReference type="GO" id="GO:0038203">
    <property type="term" value="P:TORC2 signaling"/>
    <property type="evidence" value="ECO:0007669"/>
    <property type="project" value="TreeGrafter"/>
</dbReference>
<feature type="region of interest" description="Disordered" evidence="1">
    <location>
        <begin position="188"/>
        <end position="211"/>
    </location>
</feature>
<dbReference type="GO" id="GO:0005634">
    <property type="term" value="C:nucleus"/>
    <property type="evidence" value="ECO:0007669"/>
    <property type="project" value="TreeGrafter"/>
</dbReference>
<geneLocation type="mitochondrion" evidence="3"/>
<evidence type="ECO:0000256" key="1">
    <source>
        <dbReference type="SAM" id="MobiDB-lite"/>
    </source>
</evidence>
<dbReference type="PROSITE" id="PS50858">
    <property type="entry name" value="BSD"/>
    <property type="match status" value="1"/>
</dbReference>
<dbReference type="SUPFAM" id="SSF140383">
    <property type="entry name" value="BSD domain-like"/>
    <property type="match status" value="1"/>
</dbReference>
<dbReference type="GO" id="GO:0005794">
    <property type="term" value="C:Golgi apparatus"/>
    <property type="evidence" value="ECO:0007669"/>
    <property type="project" value="TreeGrafter"/>
</dbReference>
<keyword evidence="3" id="KW-0496">Mitochondrion</keyword>
<evidence type="ECO:0000313" key="4">
    <source>
        <dbReference type="Proteomes" id="UP000290189"/>
    </source>
</evidence>
<evidence type="ECO:0000313" key="3">
    <source>
        <dbReference type="EMBL" id="SPQ93936.1"/>
    </source>
</evidence>
<proteinExistence type="predicted"/>
<dbReference type="AlphaFoldDB" id="A0A3P3Y173"/>
<dbReference type="Proteomes" id="UP000290189">
    <property type="component" value="Unassembled WGS sequence"/>
</dbReference>
<reference evidence="3 4" key="1">
    <citation type="submission" date="2018-03" db="EMBL/GenBank/DDBJ databases">
        <authorList>
            <person name="Fogelqvist J."/>
        </authorList>
    </citation>
    <scope>NUCLEOTIDE SEQUENCE [LARGE SCALE GENOMIC DNA]</scope>
</reference>
<dbReference type="InterPro" id="IPR035925">
    <property type="entry name" value="BSD_dom_sf"/>
</dbReference>
<accession>A0A3P3Y173</accession>
<dbReference type="Gene3D" id="1.10.3970.10">
    <property type="entry name" value="BSD domain"/>
    <property type="match status" value="1"/>
</dbReference>